<feature type="transmembrane region" description="Helical" evidence="1">
    <location>
        <begin position="7"/>
        <end position="25"/>
    </location>
</feature>
<protein>
    <submittedName>
        <fullName evidence="2">DUF2512 family protein</fullName>
    </submittedName>
</protein>
<evidence type="ECO:0000256" key="1">
    <source>
        <dbReference type="SAM" id="Phobius"/>
    </source>
</evidence>
<proteinExistence type="predicted"/>
<evidence type="ECO:0000313" key="2">
    <source>
        <dbReference type="EMBL" id="QGU95799.1"/>
    </source>
</evidence>
<keyword evidence="3" id="KW-1185">Reference proteome</keyword>
<sequence length="117" mass="12643">MSKTTTALLVKLLLTFIAGWITLGAMDGNTIGWVFTFAVVGTILNYLLGDLYILPSYGNITASIGDGIMAAVIAYVLDALSTNFDTRFGTLIILAVLVAAVEYFFHRYLIKSDEVAP</sequence>
<dbReference type="InterPro" id="IPR019649">
    <property type="entry name" value="DUF2512"/>
</dbReference>
<dbReference type="Proteomes" id="UP000422764">
    <property type="component" value="Chromosome"/>
</dbReference>
<accession>A0A6I6EQ68</accession>
<keyword evidence="1" id="KW-0472">Membrane</keyword>
<dbReference type="Pfam" id="PF10710">
    <property type="entry name" value="DUF2512"/>
    <property type="match status" value="1"/>
</dbReference>
<feature type="transmembrane region" description="Helical" evidence="1">
    <location>
        <begin position="56"/>
        <end position="76"/>
    </location>
</feature>
<feature type="transmembrane region" description="Helical" evidence="1">
    <location>
        <begin position="31"/>
        <end position="49"/>
    </location>
</feature>
<dbReference type="AlphaFoldDB" id="A0A6I6EQ68"/>
<keyword evidence="1" id="KW-1133">Transmembrane helix</keyword>
<organism evidence="2 3">
    <name type="scientific">Clostridium bovifaecis</name>
    <dbReference type="NCBI Taxonomy" id="2184719"/>
    <lineage>
        <taxon>Bacteria</taxon>
        <taxon>Bacillati</taxon>
        <taxon>Bacillota</taxon>
        <taxon>Clostridia</taxon>
        <taxon>Eubacteriales</taxon>
        <taxon>Clostridiaceae</taxon>
        <taxon>Clostridium</taxon>
    </lineage>
</organism>
<feature type="transmembrane region" description="Helical" evidence="1">
    <location>
        <begin position="88"/>
        <end position="105"/>
    </location>
</feature>
<gene>
    <name evidence="2" type="ORF">GOM49_12470</name>
</gene>
<dbReference type="EMBL" id="CP046522">
    <property type="protein sequence ID" value="QGU95799.1"/>
    <property type="molecule type" value="Genomic_DNA"/>
</dbReference>
<name>A0A6I6EQ68_9CLOT</name>
<keyword evidence="1" id="KW-0812">Transmembrane</keyword>
<evidence type="ECO:0000313" key="3">
    <source>
        <dbReference type="Proteomes" id="UP000422764"/>
    </source>
</evidence>
<reference evidence="2 3" key="1">
    <citation type="submission" date="2019-12" db="EMBL/GenBank/DDBJ databases">
        <title>Genome sequenceing of Clostridium bovifaecis.</title>
        <authorList>
            <person name="Yao Y."/>
        </authorList>
    </citation>
    <scope>NUCLEOTIDE SEQUENCE [LARGE SCALE GENOMIC DNA]</scope>
    <source>
        <strain evidence="2 3">BXX</strain>
    </source>
</reference>